<keyword evidence="1" id="KW-0677">Repeat</keyword>
<dbReference type="Gene3D" id="2.60.120.290">
    <property type="entry name" value="Spermadhesin, CUB domain"/>
    <property type="match status" value="1"/>
</dbReference>
<proteinExistence type="predicted"/>
<evidence type="ECO:0000256" key="4">
    <source>
        <dbReference type="SAM" id="SignalP"/>
    </source>
</evidence>
<comment type="caution">
    <text evidence="3">Lacks conserved residue(s) required for the propagation of feature annotation.</text>
</comment>
<evidence type="ECO:0000313" key="7">
    <source>
        <dbReference type="WBParaSite" id="scaffold19710_cov164.g19303"/>
    </source>
</evidence>
<reference evidence="7" key="1">
    <citation type="submission" date="2022-11" db="UniProtKB">
        <authorList>
            <consortium name="WormBaseParasite"/>
        </authorList>
    </citation>
    <scope>IDENTIFICATION</scope>
</reference>
<dbReference type="PROSITE" id="PS01180">
    <property type="entry name" value="CUB"/>
    <property type="match status" value="1"/>
</dbReference>
<dbReference type="InterPro" id="IPR000859">
    <property type="entry name" value="CUB_dom"/>
</dbReference>
<name>A0A915LUT0_MELJA</name>
<evidence type="ECO:0000256" key="1">
    <source>
        <dbReference type="ARBA" id="ARBA00022737"/>
    </source>
</evidence>
<sequence>MLYYNPIFILFLLQLLIPIVFASIGNDCSCAKEKIFESNVKDGVIKSPGFILNIFPSIVPDKYYASLDCKWNIQPEENTFIIPVMTFFETEAEYDTLDVYHTRWNGSELIKVKQASGKARVDVDTENLYFTSSINGGFLFHFVSDSIDNDYTGFEIRFSRYHEDNSRQFYPCPQPFYFATNSPQRLPSLHPDLKKNCIFSINSTQAIKLTINHMNTKVFGIKVFETESFPKRYEQHQGGQLAQIERYSSFNSYPIIVTSRTGSVSILISSYTFDDNIVVPYEIEFVAVKKPCDCFPNNLTLCRIHPLNLLSPNFPEYCDNLNCSAQISLENPLNTNDYVESLQIQFNSFQTEIEKDLLHLKIPDEKNEIISLDSKEGLENTIEFTITKVSTFFKRDASVSIWYHSEYSSKYRRRTRHLTRNEYSEQQQTVDNHFI</sequence>
<dbReference type="Proteomes" id="UP000887561">
    <property type="component" value="Unplaced"/>
</dbReference>
<evidence type="ECO:0000256" key="2">
    <source>
        <dbReference type="ARBA" id="ARBA00023157"/>
    </source>
</evidence>
<feature type="domain" description="CUB" evidence="5">
    <location>
        <begin position="30"/>
        <end position="161"/>
    </location>
</feature>
<keyword evidence="4" id="KW-0732">Signal</keyword>
<evidence type="ECO:0000256" key="3">
    <source>
        <dbReference type="PROSITE-ProRule" id="PRU00059"/>
    </source>
</evidence>
<organism evidence="6 7">
    <name type="scientific">Meloidogyne javanica</name>
    <name type="common">Root-knot nematode worm</name>
    <dbReference type="NCBI Taxonomy" id="6303"/>
    <lineage>
        <taxon>Eukaryota</taxon>
        <taxon>Metazoa</taxon>
        <taxon>Ecdysozoa</taxon>
        <taxon>Nematoda</taxon>
        <taxon>Chromadorea</taxon>
        <taxon>Rhabditida</taxon>
        <taxon>Tylenchina</taxon>
        <taxon>Tylenchomorpha</taxon>
        <taxon>Tylenchoidea</taxon>
        <taxon>Meloidogynidae</taxon>
        <taxon>Meloidogyninae</taxon>
        <taxon>Meloidogyne</taxon>
        <taxon>Meloidogyne incognita group</taxon>
    </lineage>
</organism>
<dbReference type="InterPro" id="IPR035914">
    <property type="entry name" value="Sperma_CUB_dom_sf"/>
</dbReference>
<feature type="chain" id="PRO_5037874678" evidence="4">
    <location>
        <begin position="23"/>
        <end position="435"/>
    </location>
</feature>
<dbReference type="SMART" id="SM00042">
    <property type="entry name" value="CUB"/>
    <property type="match status" value="1"/>
</dbReference>
<accession>A0A915LUT0</accession>
<keyword evidence="6" id="KW-1185">Reference proteome</keyword>
<evidence type="ECO:0000259" key="5">
    <source>
        <dbReference type="PROSITE" id="PS01180"/>
    </source>
</evidence>
<evidence type="ECO:0000313" key="6">
    <source>
        <dbReference type="Proteomes" id="UP000887561"/>
    </source>
</evidence>
<feature type="signal peptide" evidence="4">
    <location>
        <begin position="1"/>
        <end position="22"/>
    </location>
</feature>
<keyword evidence="2" id="KW-1015">Disulfide bond</keyword>
<dbReference type="AlphaFoldDB" id="A0A915LUT0"/>
<protein>
    <submittedName>
        <fullName evidence="7">CUB domain-containing protein</fullName>
    </submittedName>
</protein>
<dbReference type="WBParaSite" id="scaffold19710_cov164.g19303">
    <property type="protein sequence ID" value="scaffold19710_cov164.g19303"/>
    <property type="gene ID" value="scaffold19710_cov164.g19303"/>
</dbReference>
<dbReference type="PANTHER" id="PTHR24251">
    <property type="entry name" value="OVOCHYMASE-RELATED"/>
    <property type="match status" value="1"/>
</dbReference>
<dbReference type="SUPFAM" id="SSF49854">
    <property type="entry name" value="Spermadhesin, CUB domain"/>
    <property type="match status" value="1"/>
</dbReference>
<dbReference type="CDD" id="cd00041">
    <property type="entry name" value="CUB"/>
    <property type="match status" value="1"/>
</dbReference>